<evidence type="ECO:0000313" key="1">
    <source>
        <dbReference type="EMBL" id="BAW98414.1"/>
    </source>
</evidence>
<reference evidence="1 2" key="1">
    <citation type="submission" date="2017-01" db="EMBL/GenBank/DDBJ databases">
        <title>Complete Genome Sequence of Vibrio Parahaemolyticus Bacteriophage pTD1.</title>
        <authorList>
            <person name="Midorikawa Y."/>
            <person name="Sano M."/>
        </authorList>
    </citation>
    <scope>NUCLEOTIDE SEQUENCE [LARGE SCALE GENOMIC DNA]</scope>
    <source>
        <strain evidence="1">PTD1</strain>
    </source>
</reference>
<dbReference type="Proteomes" id="UP000221243">
    <property type="component" value="Segment"/>
</dbReference>
<evidence type="ECO:0000313" key="2">
    <source>
        <dbReference type="Proteomes" id="UP000221243"/>
    </source>
</evidence>
<proteinExistence type="predicted"/>
<keyword evidence="2" id="KW-1185">Reference proteome</keyword>
<organism evidence="1 2">
    <name type="scientific">Vibrio phage pTD1</name>
    <dbReference type="NCBI Taxonomy" id="1938577"/>
    <lineage>
        <taxon>Viruses</taxon>
        <taxon>Duplodnaviria</taxon>
        <taxon>Heunggongvirae</taxon>
        <taxon>Uroviricota</taxon>
        <taxon>Caudoviricetes</taxon>
        <taxon>Chimalliviridae</taxon>
        <taxon>Gorgonvirinae</taxon>
        <taxon>Tidunavirus</taxon>
        <taxon>Tidunavirus pTD1</taxon>
    </lineage>
</organism>
<sequence length="266" mass="30156">MENFYLNLLLNSGPVDGQEAFNLNKYLGPIEGFRMRFKSLSLELDKKIAGMSSSIHTIDYAAAQSKANKESYLKRANTPMPIPVHFNPRNTTMEKYIKSCISAVALVDSFKTDSSRFYDWMREIASKGKVSGTFRYTVSSTSRAIDELDKFIKTLGNPKKEMNIPLKDAYSSFNEMFRNINEYNINVKMIKPRDAETIARQLQLNAELGELLLARIASNDVVLNENDLDIIKRVFDDFERYMNLTGALVGMLNELSAVLKAQCDAI</sequence>
<dbReference type="GeneID" id="40075221"/>
<dbReference type="RefSeq" id="YP_009599492.1">
    <property type="nucleotide sequence ID" value="NC_041916.1"/>
</dbReference>
<accession>A0A1Q2U375</accession>
<dbReference type="KEGG" id="vg:40075221"/>
<name>A0A1Q2U375_9CAUD</name>
<dbReference type="EMBL" id="AP017972">
    <property type="protein sequence ID" value="BAW98414.1"/>
    <property type="molecule type" value="Genomic_DNA"/>
</dbReference>
<dbReference type="OrthoDB" id="12164at10239"/>
<protein>
    <submittedName>
        <fullName evidence="1">Phage protein</fullName>
    </submittedName>
</protein>